<evidence type="ECO:0000313" key="1">
    <source>
        <dbReference type="EMBL" id="KAJ9701224.1"/>
    </source>
</evidence>
<comment type="caution">
    <text evidence="1">The sequence shown here is derived from an EMBL/GenBank/DDBJ whole genome shotgun (WGS) entry which is preliminary data.</text>
</comment>
<dbReference type="EMBL" id="JARBHA010000005">
    <property type="protein sequence ID" value="KAJ9701224.1"/>
    <property type="molecule type" value="Genomic_DNA"/>
</dbReference>
<dbReference type="Proteomes" id="UP001168098">
    <property type="component" value="Unassembled WGS sequence"/>
</dbReference>
<dbReference type="PANTHER" id="PTHR45932">
    <property type="entry name" value="PATELLIN-1"/>
    <property type="match status" value="1"/>
</dbReference>
<dbReference type="InterPro" id="IPR044834">
    <property type="entry name" value="PATL"/>
</dbReference>
<dbReference type="InterPro" id="IPR036865">
    <property type="entry name" value="CRAL-TRIO_dom_sf"/>
</dbReference>
<sequence>MRESIDFKVNDVAEEDLGFKELKGVVAYMHRYNRAEHLICYNAYEVFKDKDMYERIFGNEEKLKKFLRWKVQVLERGIKLLHFKPSSVNSII</sequence>
<protein>
    <submittedName>
        <fullName evidence="1">Uncharacterized protein</fullName>
    </submittedName>
</protein>
<gene>
    <name evidence="1" type="ORF">PVL29_006531</name>
</gene>
<evidence type="ECO:0000313" key="2">
    <source>
        <dbReference type="Proteomes" id="UP001168098"/>
    </source>
</evidence>
<organism evidence="1 2">
    <name type="scientific">Vitis rotundifolia</name>
    <name type="common">Muscadine grape</name>
    <dbReference type="NCBI Taxonomy" id="103349"/>
    <lineage>
        <taxon>Eukaryota</taxon>
        <taxon>Viridiplantae</taxon>
        <taxon>Streptophyta</taxon>
        <taxon>Embryophyta</taxon>
        <taxon>Tracheophyta</taxon>
        <taxon>Spermatophyta</taxon>
        <taxon>Magnoliopsida</taxon>
        <taxon>eudicotyledons</taxon>
        <taxon>Gunneridae</taxon>
        <taxon>Pentapetalae</taxon>
        <taxon>rosids</taxon>
        <taxon>Vitales</taxon>
        <taxon>Vitaceae</taxon>
        <taxon>Viteae</taxon>
        <taxon>Vitis</taxon>
    </lineage>
</organism>
<dbReference type="AlphaFoldDB" id="A0AA39A5P7"/>
<accession>A0AA39A5P7</accession>
<reference evidence="1 2" key="1">
    <citation type="journal article" date="2023" name="BMC Biotechnol.">
        <title>Vitis rotundifolia cv Carlos genome sequencing.</title>
        <authorList>
            <person name="Huff M."/>
            <person name="Hulse-Kemp A."/>
            <person name="Scheffler B."/>
            <person name="Youngblood R."/>
            <person name="Simpson S."/>
            <person name="Babiker E."/>
            <person name="Staton M."/>
        </authorList>
    </citation>
    <scope>NUCLEOTIDE SEQUENCE [LARGE SCALE GENOMIC DNA]</scope>
    <source>
        <tissue evidence="1">Leaf</tissue>
    </source>
</reference>
<dbReference type="SUPFAM" id="SSF52087">
    <property type="entry name" value="CRAL/TRIO domain"/>
    <property type="match status" value="1"/>
</dbReference>
<proteinExistence type="predicted"/>
<name>A0AA39A5P7_VITRO</name>
<dbReference type="PANTHER" id="PTHR45932:SF4">
    <property type="entry name" value="PATELLIN-6"/>
    <property type="match status" value="1"/>
</dbReference>
<dbReference type="GO" id="GO:0008289">
    <property type="term" value="F:lipid binding"/>
    <property type="evidence" value="ECO:0007669"/>
    <property type="project" value="InterPro"/>
</dbReference>
<keyword evidence="2" id="KW-1185">Reference proteome</keyword>